<protein>
    <submittedName>
        <fullName evidence="2">Uncharacterized protein</fullName>
    </submittedName>
</protein>
<feature type="transmembrane region" description="Helical" evidence="1">
    <location>
        <begin position="171"/>
        <end position="193"/>
    </location>
</feature>
<keyword evidence="1" id="KW-0472">Membrane</keyword>
<evidence type="ECO:0000256" key="1">
    <source>
        <dbReference type="SAM" id="Phobius"/>
    </source>
</evidence>
<sequence>MEFDHWLQKEYLPPGFILTDEDDPLKTLIEKPWYRRLRFDLKEVYRCISLTIIFNWCLSLVCFVIVIKCDYTPDSVTNSKHDGRSLLFDSLNNVSTSNTISNMTTSVDPIFSFDFYRLGSMINPDPTNQHPKSRNTEKAFAIFDFSILSVFMLYLGLYITHLIEGFPQFNWYLIEIILMGFYSLVMMALVIALCVVSKLISLIIIGIVQTILATLFVIRRYNLWKSGNIPQDDNDDVDNDSVRNLKLYFAKADLKHQGSKKKFSLAEMENHVDMFNKMVPIEMVNPLEKSILKIKNSRKGSMSKSEESSDYKTI</sequence>
<dbReference type="EMBL" id="JAPWDV010000001">
    <property type="protein sequence ID" value="KAJ6224691.1"/>
    <property type="molecule type" value="Genomic_DNA"/>
</dbReference>
<dbReference type="Proteomes" id="UP001142055">
    <property type="component" value="Chromosome 1"/>
</dbReference>
<feature type="transmembrane region" description="Helical" evidence="1">
    <location>
        <begin position="44"/>
        <end position="67"/>
    </location>
</feature>
<gene>
    <name evidence="2" type="ORF">RDWZM_003236</name>
</gene>
<reference evidence="2" key="1">
    <citation type="submission" date="2022-12" db="EMBL/GenBank/DDBJ databases">
        <title>Genome assemblies of Blomia tropicalis.</title>
        <authorList>
            <person name="Cui Y."/>
        </authorList>
    </citation>
    <scope>NUCLEOTIDE SEQUENCE</scope>
    <source>
        <tissue evidence="2">Adult mites</tissue>
    </source>
</reference>
<evidence type="ECO:0000313" key="3">
    <source>
        <dbReference type="Proteomes" id="UP001142055"/>
    </source>
</evidence>
<evidence type="ECO:0000313" key="2">
    <source>
        <dbReference type="EMBL" id="KAJ6224691.1"/>
    </source>
</evidence>
<proteinExistence type="predicted"/>
<feature type="transmembrane region" description="Helical" evidence="1">
    <location>
        <begin position="139"/>
        <end position="159"/>
    </location>
</feature>
<feature type="transmembrane region" description="Helical" evidence="1">
    <location>
        <begin position="199"/>
        <end position="218"/>
    </location>
</feature>
<dbReference type="AlphaFoldDB" id="A0A9Q0RSC6"/>
<keyword evidence="1" id="KW-0812">Transmembrane</keyword>
<keyword evidence="3" id="KW-1185">Reference proteome</keyword>
<comment type="caution">
    <text evidence="2">The sequence shown here is derived from an EMBL/GenBank/DDBJ whole genome shotgun (WGS) entry which is preliminary data.</text>
</comment>
<organism evidence="2 3">
    <name type="scientific">Blomia tropicalis</name>
    <name type="common">Mite</name>
    <dbReference type="NCBI Taxonomy" id="40697"/>
    <lineage>
        <taxon>Eukaryota</taxon>
        <taxon>Metazoa</taxon>
        <taxon>Ecdysozoa</taxon>
        <taxon>Arthropoda</taxon>
        <taxon>Chelicerata</taxon>
        <taxon>Arachnida</taxon>
        <taxon>Acari</taxon>
        <taxon>Acariformes</taxon>
        <taxon>Sarcoptiformes</taxon>
        <taxon>Astigmata</taxon>
        <taxon>Glycyphagoidea</taxon>
        <taxon>Echimyopodidae</taxon>
        <taxon>Blomia</taxon>
    </lineage>
</organism>
<accession>A0A9Q0RSC6</accession>
<name>A0A9Q0RSC6_BLOTA</name>
<keyword evidence="1" id="KW-1133">Transmembrane helix</keyword>